<dbReference type="Pfam" id="PF09397">
    <property type="entry name" value="FtsK_gamma"/>
    <property type="match status" value="1"/>
</dbReference>
<evidence type="ECO:0000259" key="17">
    <source>
        <dbReference type="PROSITE" id="PS50901"/>
    </source>
</evidence>
<evidence type="ECO:0000256" key="6">
    <source>
        <dbReference type="ARBA" id="ARBA00022741"/>
    </source>
</evidence>
<dbReference type="Gene3D" id="1.10.10.10">
    <property type="entry name" value="Winged helix-like DNA-binding domain superfamily/Winged helix DNA-binding domain"/>
    <property type="match status" value="1"/>
</dbReference>
<dbReference type="Proteomes" id="UP000237883">
    <property type="component" value="Chromosome"/>
</dbReference>
<feature type="region of interest" description="Disordered" evidence="15">
    <location>
        <begin position="1018"/>
        <end position="1050"/>
    </location>
</feature>
<keyword evidence="6 14" id="KW-0547">Nucleotide-binding</keyword>
<proteinExistence type="inferred from homology"/>
<organism evidence="18 19">
    <name type="scientific">Mogibacterium diversum</name>
    <dbReference type="NCBI Taxonomy" id="114527"/>
    <lineage>
        <taxon>Bacteria</taxon>
        <taxon>Bacillati</taxon>
        <taxon>Bacillota</taxon>
        <taxon>Clostridia</taxon>
        <taxon>Peptostreptococcales</taxon>
        <taxon>Anaerovoracaceae</taxon>
        <taxon>Mogibacterium</taxon>
    </lineage>
</organism>
<evidence type="ECO:0000256" key="7">
    <source>
        <dbReference type="ARBA" id="ARBA00022829"/>
    </source>
</evidence>
<feature type="region of interest" description="Disordered" evidence="15">
    <location>
        <begin position="506"/>
        <end position="530"/>
    </location>
</feature>
<dbReference type="InterPro" id="IPR036388">
    <property type="entry name" value="WH-like_DNA-bd_sf"/>
</dbReference>
<evidence type="ECO:0000256" key="10">
    <source>
        <dbReference type="ARBA" id="ARBA00023125"/>
    </source>
</evidence>
<dbReference type="GO" id="GO:0005524">
    <property type="term" value="F:ATP binding"/>
    <property type="evidence" value="ECO:0007669"/>
    <property type="project" value="UniProtKB-UniRule"/>
</dbReference>
<dbReference type="PROSITE" id="PS50901">
    <property type="entry name" value="FTSK"/>
    <property type="match status" value="1"/>
</dbReference>
<keyword evidence="7" id="KW-0159">Chromosome partition</keyword>
<feature type="compositionally biased region" description="Basic and acidic residues" evidence="15">
    <location>
        <begin position="521"/>
        <end position="530"/>
    </location>
</feature>
<dbReference type="GeneID" id="78391115"/>
<dbReference type="Gene3D" id="3.30.980.40">
    <property type="match status" value="1"/>
</dbReference>
<comment type="similarity">
    <text evidence="2">Belongs to the FtsK/SpoIIIE/SftA family.</text>
</comment>
<dbReference type="InterPro" id="IPR041027">
    <property type="entry name" value="FtsK_alpha"/>
</dbReference>
<evidence type="ECO:0000256" key="5">
    <source>
        <dbReference type="ARBA" id="ARBA00022692"/>
    </source>
</evidence>
<evidence type="ECO:0000256" key="1">
    <source>
        <dbReference type="ARBA" id="ARBA00004651"/>
    </source>
</evidence>
<accession>A0A2S0L3E3</accession>
<evidence type="ECO:0000256" key="2">
    <source>
        <dbReference type="ARBA" id="ARBA00006474"/>
    </source>
</evidence>
<dbReference type="InterPro" id="IPR050206">
    <property type="entry name" value="FtsK/SpoIIIE/SftA"/>
</dbReference>
<dbReference type="SMART" id="SM00843">
    <property type="entry name" value="Ftsk_gamma"/>
    <property type="match status" value="1"/>
</dbReference>
<keyword evidence="8 14" id="KW-0067">ATP-binding</keyword>
<evidence type="ECO:0000256" key="11">
    <source>
        <dbReference type="ARBA" id="ARBA00023136"/>
    </source>
</evidence>
<keyword evidence="4" id="KW-0132">Cell division</keyword>
<feature type="compositionally biased region" description="Basic and acidic residues" evidence="15">
    <location>
        <begin position="39"/>
        <end position="50"/>
    </location>
</feature>
<dbReference type="KEGG" id="mdv:C5Q96_02450"/>
<keyword evidence="3" id="KW-1003">Cell membrane</keyword>
<evidence type="ECO:0000313" key="19">
    <source>
        <dbReference type="Proteomes" id="UP000237883"/>
    </source>
</evidence>
<feature type="transmembrane region" description="Helical" evidence="16">
    <location>
        <begin position="57"/>
        <end position="76"/>
    </location>
</feature>
<feature type="transmembrane region" description="Helical" evidence="16">
    <location>
        <begin position="191"/>
        <end position="208"/>
    </location>
</feature>
<evidence type="ECO:0000256" key="3">
    <source>
        <dbReference type="ARBA" id="ARBA00022475"/>
    </source>
</evidence>
<evidence type="ECO:0000256" key="14">
    <source>
        <dbReference type="PROSITE-ProRule" id="PRU00289"/>
    </source>
</evidence>
<keyword evidence="10" id="KW-0238">DNA-binding</keyword>
<dbReference type="CDD" id="cd01127">
    <property type="entry name" value="TrwB_TraG_TraD_VirD4"/>
    <property type="match status" value="1"/>
</dbReference>
<evidence type="ECO:0000256" key="9">
    <source>
        <dbReference type="ARBA" id="ARBA00022989"/>
    </source>
</evidence>
<dbReference type="GO" id="GO:0003677">
    <property type="term" value="F:DNA binding"/>
    <property type="evidence" value="ECO:0007669"/>
    <property type="project" value="UniProtKB-KW"/>
</dbReference>
<evidence type="ECO:0000256" key="16">
    <source>
        <dbReference type="SAM" id="Phobius"/>
    </source>
</evidence>
<keyword evidence="12" id="KW-0131">Cell cycle</keyword>
<dbReference type="InterPro" id="IPR036390">
    <property type="entry name" value="WH_DNA-bd_sf"/>
</dbReference>
<evidence type="ECO:0000256" key="13">
    <source>
        <dbReference type="ARBA" id="ARBA00024986"/>
    </source>
</evidence>
<dbReference type="InterPro" id="IPR002543">
    <property type="entry name" value="FtsK_dom"/>
</dbReference>
<dbReference type="GO" id="GO:0007059">
    <property type="term" value="P:chromosome segregation"/>
    <property type="evidence" value="ECO:0007669"/>
    <property type="project" value="UniProtKB-KW"/>
</dbReference>
<feature type="transmembrane region" description="Helical" evidence="16">
    <location>
        <begin position="96"/>
        <end position="117"/>
    </location>
</feature>
<dbReference type="OrthoDB" id="9807790at2"/>
<dbReference type="EMBL" id="CP027228">
    <property type="protein sequence ID" value="AVM47777.1"/>
    <property type="molecule type" value="Genomic_DNA"/>
</dbReference>
<dbReference type="PANTHER" id="PTHR22683:SF41">
    <property type="entry name" value="DNA TRANSLOCASE FTSK"/>
    <property type="match status" value="1"/>
</dbReference>
<dbReference type="RefSeq" id="WP_106056857.1">
    <property type="nucleotide sequence ID" value="NZ_CP027228.1"/>
</dbReference>
<dbReference type="Gene3D" id="3.40.50.300">
    <property type="entry name" value="P-loop containing nucleotide triphosphate hydrolases"/>
    <property type="match status" value="1"/>
</dbReference>
<dbReference type="Pfam" id="PF17854">
    <property type="entry name" value="FtsK_alpha"/>
    <property type="match status" value="1"/>
</dbReference>
<evidence type="ECO:0000256" key="15">
    <source>
        <dbReference type="SAM" id="MobiDB-lite"/>
    </source>
</evidence>
<evidence type="ECO:0000313" key="18">
    <source>
        <dbReference type="EMBL" id="AVM47777.1"/>
    </source>
</evidence>
<dbReference type="GO" id="GO:0005886">
    <property type="term" value="C:plasma membrane"/>
    <property type="evidence" value="ECO:0007669"/>
    <property type="project" value="UniProtKB-SubCell"/>
</dbReference>
<feature type="compositionally biased region" description="Polar residues" evidence="15">
    <location>
        <begin position="329"/>
        <end position="353"/>
    </location>
</feature>
<comment type="function">
    <text evidence="13">Essential cell division protein that coordinates cell division and chromosome segregation. The N-terminus is involved in assembly of the cell-division machinery. The C-terminus functions as a DNA motor that moves dsDNA in an ATP-dependent manner towards the dif recombination site, which is located within the replication terminus region. Required for activation of the Xer recombinase, allowing activation of chromosome unlinking by recombination.</text>
</comment>
<feature type="region of interest" description="Disordered" evidence="15">
    <location>
        <begin position="447"/>
        <end position="481"/>
    </location>
</feature>
<keyword evidence="19" id="KW-1185">Reference proteome</keyword>
<sequence>MAEDKKKRGPGRPPGSKNKSKKSASTSNNKRSSSNAENAEQKQIREMQEKRNSHRKLIDEIWGIAIFAIGVFLIFTMKSDSTGSFGHGIHNILRGLFGGMSYVLPYFLILVAICLFLQKLQHLNARTASLTTLIYFMMCALNGYRFVDSNNIKFGFGDILIFYRDGVKGYNAGAVGMELANVLVKLIGKPGLIILGLALIFISVLLVANTPISKQIHAFREAREEKRLIREFERSGGSIGPSSSFGVNKADDVGVTSDRTDNNKQMKFGEDEQVGVSVTSAASSAVTDYSLSGNTSHVYTDELEEEPTSGLFGRMLAKHLNSRKERAQANDTGDSRIQPTKESSNIGVSQNSEACGKKTAAGFPDEDTRRELADMLDNGSDFGGDESVVYEGYRGKDASDIGRGLGTGDDLSSRGQAGYGLDGAIESSSSGSTGLCGYDGISDDRSISPKSGLGLDDSNAGKTSRSRIATYRGPGTPEFDGLKAQESALKSGLGTSAGIGAATAAGNLVPGKSTEDAVYNQKEDTRPTKADHDEIVKQVEEGQAKKESKYVFPSVDLLNRPKPNNNMMSGNQLEERARLLEQTLNDFNVEAKVLNVTQGASVTRYEVQPATGVKVSKITGLADDIALNMRAKSIRIEAPIPGKAAVGIEVENEKAAPVLIRELIESNEFKHAKSKISFVVGKDVSGRNVIADLHSMPHMLIAGATGSGKSVCINTIITSFLYKASPDEVKLVLIDPKVVELGSYNGIPHMLIPVVTDPKKAAAALNWAVNEMQQRYNKFAEIGAKDLTSYNHSVSNSGDAEKVMPQIVIVIDELADLMMAASSQVEEAICRLAQKARAAGMHLIVATQRPSVDVVTGLIKANIPSRIAFSVSSQFDSRTIIDTAGAEKLLGKGDMLFSPVEANKPIRIQGPYISETESAAVIDFVKSQSETEYREDVIQSIEVTDKPVAQESAEDELTEDAIEFILKQKQASVSMLQRRFRIGYNRAARIIDEIEDMGIIGPSDGSRPRQVLMTEEEYYGPADQTTFDSGAQNDDLDPKDDEVVNSNGDF</sequence>
<evidence type="ECO:0000256" key="12">
    <source>
        <dbReference type="ARBA" id="ARBA00023306"/>
    </source>
</evidence>
<dbReference type="InterPro" id="IPR018541">
    <property type="entry name" value="Ftsk_gamma"/>
</dbReference>
<protein>
    <recommendedName>
        <fullName evidence="17">FtsK domain-containing protein</fullName>
    </recommendedName>
</protein>
<dbReference type="Pfam" id="PF13491">
    <property type="entry name" value="FtsK_4TM"/>
    <property type="match status" value="1"/>
</dbReference>
<dbReference type="InterPro" id="IPR025199">
    <property type="entry name" value="FtsK_4TM"/>
</dbReference>
<dbReference type="SUPFAM" id="SSF46785">
    <property type="entry name" value="Winged helix' DNA-binding domain"/>
    <property type="match status" value="1"/>
</dbReference>
<evidence type="ECO:0000256" key="4">
    <source>
        <dbReference type="ARBA" id="ARBA00022618"/>
    </source>
</evidence>
<feature type="compositionally biased region" description="Low complexity" evidence="15">
    <location>
        <begin position="23"/>
        <end position="34"/>
    </location>
</feature>
<feature type="binding site" evidence="14">
    <location>
        <begin position="703"/>
        <end position="710"/>
    </location>
    <ligand>
        <name>ATP</name>
        <dbReference type="ChEBI" id="CHEBI:30616"/>
    </ligand>
</feature>
<dbReference type="Pfam" id="PF01580">
    <property type="entry name" value="FtsK_SpoIIIE"/>
    <property type="match status" value="1"/>
</dbReference>
<dbReference type="PANTHER" id="PTHR22683">
    <property type="entry name" value="SPORULATION PROTEIN RELATED"/>
    <property type="match status" value="1"/>
</dbReference>
<feature type="compositionally biased region" description="Polar residues" evidence="15">
    <location>
        <begin position="1023"/>
        <end position="1032"/>
    </location>
</feature>
<dbReference type="AlphaFoldDB" id="A0A2S0L3E3"/>
<dbReference type="SUPFAM" id="SSF52540">
    <property type="entry name" value="P-loop containing nucleoside triphosphate hydrolases"/>
    <property type="match status" value="1"/>
</dbReference>
<feature type="region of interest" description="Disordered" evidence="15">
    <location>
        <begin position="1"/>
        <end position="50"/>
    </location>
</feature>
<name>A0A2S0L3E3_9FIRM</name>
<keyword evidence="5 16" id="KW-0812">Transmembrane</keyword>
<gene>
    <name evidence="18" type="ORF">C5Q96_02450</name>
</gene>
<feature type="region of interest" description="Disordered" evidence="15">
    <location>
        <begin position="322"/>
        <end position="363"/>
    </location>
</feature>
<feature type="domain" description="FtsK" evidence="17">
    <location>
        <begin position="686"/>
        <end position="878"/>
    </location>
</feature>
<comment type="subcellular location">
    <subcellularLocation>
        <location evidence="1">Cell membrane</location>
        <topology evidence="1">Multi-pass membrane protein</topology>
    </subcellularLocation>
</comment>
<reference evidence="19" key="1">
    <citation type="submission" date="2018-02" db="EMBL/GenBank/DDBJ databases">
        <authorList>
            <person name="Holder M.E."/>
            <person name="Ajami N.J."/>
            <person name="Petrosino J.F."/>
        </authorList>
    </citation>
    <scope>NUCLEOTIDE SEQUENCE [LARGE SCALE GENOMIC DNA]</scope>
    <source>
        <strain evidence="19">CCUG 47132</strain>
    </source>
</reference>
<keyword evidence="11 16" id="KW-0472">Membrane</keyword>
<keyword evidence="9 16" id="KW-1133">Transmembrane helix</keyword>
<dbReference type="GO" id="GO:0051301">
    <property type="term" value="P:cell division"/>
    <property type="evidence" value="ECO:0007669"/>
    <property type="project" value="UniProtKB-KW"/>
</dbReference>
<evidence type="ECO:0000256" key="8">
    <source>
        <dbReference type="ARBA" id="ARBA00022840"/>
    </source>
</evidence>
<dbReference type="InterPro" id="IPR027417">
    <property type="entry name" value="P-loop_NTPase"/>
</dbReference>